<comment type="caution">
    <text evidence="1">The sequence shown here is derived from an EMBL/GenBank/DDBJ whole genome shotgun (WGS) entry which is preliminary data.</text>
</comment>
<keyword evidence="2" id="KW-1185">Reference proteome</keyword>
<reference evidence="1 2" key="1">
    <citation type="submission" date="2024-09" db="EMBL/GenBank/DDBJ databases">
        <authorList>
            <person name="Sun Q."/>
            <person name="Mori K."/>
        </authorList>
    </citation>
    <scope>NUCLEOTIDE SEQUENCE [LARGE SCALE GENOMIC DNA]</scope>
    <source>
        <strain evidence="1 2">CCM 4839</strain>
    </source>
</reference>
<dbReference type="Proteomes" id="UP001589818">
    <property type="component" value="Unassembled WGS sequence"/>
</dbReference>
<name>A0ABV6JFZ0_9BACL</name>
<accession>A0ABV6JFZ0</accession>
<organism evidence="1 2">
    <name type="scientific">Paenibacillus mendelii</name>
    <dbReference type="NCBI Taxonomy" id="206163"/>
    <lineage>
        <taxon>Bacteria</taxon>
        <taxon>Bacillati</taxon>
        <taxon>Bacillota</taxon>
        <taxon>Bacilli</taxon>
        <taxon>Bacillales</taxon>
        <taxon>Paenibacillaceae</taxon>
        <taxon>Paenibacillus</taxon>
    </lineage>
</organism>
<protein>
    <submittedName>
        <fullName evidence="1">Uncharacterized protein</fullName>
    </submittedName>
</protein>
<proteinExistence type="predicted"/>
<gene>
    <name evidence="1" type="ORF">ACFFJ8_26175</name>
</gene>
<evidence type="ECO:0000313" key="2">
    <source>
        <dbReference type="Proteomes" id="UP001589818"/>
    </source>
</evidence>
<dbReference type="RefSeq" id="WP_204816002.1">
    <property type="nucleotide sequence ID" value="NZ_JANHOF010000001.1"/>
</dbReference>
<dbReference type="EMBL" id="JBHLVF010000041">
    <property type="protein sequence ID" value="MFC0394838.1"/>
    <property type="molecule type" value="Genomic_DNA"/>
</dbReference>
<sequence>MMMHNIWNPTHDEIRGWAYEGSSLPHAHWALTLNDFNNLPVLIELAGDRNCPNRKFFLDCLYKFTDEVVERGNMHELVRLETTLEKLATYVQAANIEAWIHDSQKLLASNKISAPVFRGWETNWSADWSSNA</sequence>
<evidence type="ECO:0000313" key="1">
    <source>
        <dbReference type="EMBL" id="MFC0394838.1"/>
    </source>
</evidence>